<organism evidence="3 4">
    <name type="scientific">Theileria orientalis</name>
    <dbReference type="NCBI Taxonomy" id="68886"/>
    <lineage>
        <taxon>Eukaryota</taxon>
        <taxon>Sar</taxon>
        <taxon>Alveolata</taxon>
        <taxon>Apicomplexa</taxon>
        <taxon>Aconoidasida</taxon>
        <taxon>Piroplasmida</taxon>
        <taxon>Theileriidae</taxon>
        <taxon>Theileria</taxon>
    </lineage>
</organism>
<feature type="region of interest" description="Disordered" evidence="1">
    <location>
        <begin position="31"/>
        <end position="64"/>
    </location>
</feature>
<feature type="signal peptide" evidence="2">
    <location>
        <begin position="1"/>
        <end position="23"/>
    </location>
</feature>
<accession>A0A976QVT5</accession>
<dbReference type="Proteomes" id="UP000244803">
    <property type="component" value="Chromosome 4"/>
</dbReference>
<name>A0A976QVT5_THEOR</name>
<reference evidence="3" key="1">
    <citation type="submission" date="2022-07" db="EMBL/GenBank/DDBJ databases">
        <title>Evaluation of T. orientalis genome assembly methods using nanopore sequencing and analysis of variation between genomes.</title>
        <authorList>
            <person name="Yam J."/>
            <person name="Micallef M.L."/>
            <person name="Liu M."/>
            <person name="Djordjevic S.P."/>
            <person name="Bogema D.R."/>
            <person name="Jenkins C."/>
        </authorList>
    </citation>
    <scope>NUCLEOTIDE SEQUENCE</scope>
    <source>
        <strain evidence="3">Fish Creek</strain>
    </source>
</reference>
<gene>
    <name evidence="3" type="ORF">MACJ_002953</name>
</gene>
<keyword evidence="2" id="KW-0732">Signal</keyword>
<dbReference type="EMBL" id="CP056067">
    <property type="protein sequence ID" value="UKJ89700.1"/>
    <property type="molecule type" value="Genomic_DNA"/>
</dbReference>
<feature type="compositionally biased region" description="Pro residues" evidence="1">
    <location>
        <begin position="51"/>
        <end position="61"/>
    </location>
</feature>
<evidence type="ECO:0000256" key="2">
    <source>
        <dbReference type="SAM" id="SignalP"/>
    </source>
</evidence>
<evidence type="ECO:0000313" key="4">
    <source>
        <dbReference type="Proteomes" id="UP000244803"/>
    </source>
</evidence>
<evidence type="ECO:0000256" key="1">
    <source>
        <dbReference type="SAM" id="MobiDB-lite"/>
    </source>
</evidence>
<proteinExistence type="predicted"/>
<dbReference type="OrthoDB" id="360315at2759"/>
<sequence>MLVSYKQCLAWLVLSLTLLCIESSNCLGVSESRGSTHEDPYVEQTGTNEGPGPPSDPPPPVGFATDKSASRSVFKSMFNYLFGLDYPYHQFTPPKEEERIEIPQSLYTKKKVDLDVLDFTDIDDDKLNKLLYDVLLDYHPGHFTQYKSEWGHTVLTKDGQIPLTGDAIHFDIFDGYLPMGITFNDLRVLFLYTIQEGFYLYKVKFGDMVVTLRPDLENVTVHLFENYGGLMIIRILFFIEGMFEKHEYIETGRKTRLFKKMSGRSITPPMPKFPADQEVTEEMILQWMKERYRGIAKSNPPIVEELVNYKIVFTR</sequence>
<dbReference type="AlphaFoldDB" id="A0A976QVT5"/>
<protein>
    <submittedName>
        <fullName evidence="3">Uncharacterized protein</fullName>
    </submittedName>
</protein>
<evidence type="ECO:0000313" key="3">
    <source>
        <dbReference type="EMBL" id="UKJ89700.1"/>
    </source>
</evidence>
<feature type="chain" id="PRO_5037791687" evidence="2">
    <location>
        <begin position="24"/>
        <end position="315"/>
    </location>
</feature>